<proteinExistence type="predicted"/>
<evidence type="ECO:0000256" key="2">
    <source>
        <dbReference type="SAM" id="Phobius"/>
    </source>
</evidence>
<evidence type="ECO:0000313" key="4">
    <source>
        <dbReference type="Proteomes" id="UP001310692"/>
    </source>
</evidence>
<protein>
    <recommendedName>
        <fullName evidence="5">Energy transducer TonB</fullName>
    </recommendedName>
</protein>
<organism evidence="3 4">
    <name type="scientific">Hyphobacterium marinum</name>
    <dbReference type="NCBI Taxonomy" id="3116574"/>
    <lineage>
        <taxon>Bacteria</taxon>
        <taxon>Pseudomonadati</taxon>
        <taxon>Pseudomonadota</taxon>
        <taxon>Alphaproteobacteria</taxon>
        <taxon>Maricaulales</taxon>
        <taxon>Maricaulaceae</taxon>
        <taxon>Hyphobacterium</taxon>
    </lineage>
</organism>
<evidence type="ECO:0000256" key="1">
    <source>
        <dbReference type="SAM" id="MobiDB-lite"/>
    </source>
</evidence>
<dbReference type="EMBL" id="JAZDRO010000002">
    <property type="protein sequence ID" value="MEE2566129.1"/>
    <property type="molecule type" value="Genomic_DNA"/>
</dbReference>
<keyword evidence="2" id="KW-1133">Transmembrane helix</keyword>
<feature type="compositionally biased region" description="Acidic residues" evidence="1">
    <location>
        <begin position="62"/>
        <end position="76"/>
    </location>
</feature>
<keyword evidence="2" id="KW-0472">Membrane</keyword>
<dbReference type="Proteomes" id="UP001310692">
    <property type="component" value="Unassembled WGS sequence"/>
</dbReference>
<feature type="region of interest" description="Disordered" evidence="1">
    <location>
        <begin position="187"/>
        <end position="224"/>
    </location>
</feature>
<keyword evidence="2" id="KW-0812">Transmembrane</keyword>
<reference evidence="3 4" key="1">
    <citation type="submission" date="2024-01" db="EMBL/GenBank/DDBJ databases">
        <title>Hyphobacterium bacterium isolated from marine sediment.</title>
        <authorList>
            <person name="Zhao S."/>
        </authorList>
    </citation>
    <scope>NUCLEOTIDE SEQUENCE [LARGE SCALE GENOMIC DNA]</scope>
    <source>
        <strain evidence="3 4">Y60-23</strain>
    </source>
</reference>
<sequence>MPLPVTITPEWQRRLIAGALAFGINAALLSFILFGRVEAPPPPLEALQVTLVQLPEPPPPEPEPEPVSEPEPDPEPVIETPPPDPVREPVEDTTPPTSAPVSAQAVDTAPEEPASGERDIYSVSPGARSVLAGLQCPGDPEGFARTGVCPDSARRGMSLAARPESASDHYAIDVTALRAEWGIGPGILAGEPTLDNPQERRTLSNSDQVRDTLPPSIRDPAFGD</sequence>
<evidence type="ECO:0008006" key="5">
    <source>
        <dbReference type="Google" id="ProtNLM"/>
    </source>
</evidence>
<name>A0ABU7LX38_9PROT</name>
<feature type="transmembrane region" description="Helical" evidence="2">
    <location>
        <begin position="15"/>
        <end position="34"/>
    </location>
</feature>
<accession>A0ABU7LX38</accession>
<gene>
    <name evidence="3" type="ORF">V0U35_05500</name>
</gene>
<feature type="region of interest" description="Disordered" evidence="1">
    <location>
        <begin position="53"/>
        <end position="123"/>
    </location>
</feature>
<comment type="caution">
    <text evidence="3">The sequence shown here is derived from an EMBL/GenBank/DDBJ whole genome shotgun (WGS) entry which is preliminary data.</text>
</comment>
<keyword evidence="4" id="KW-1185">Reference proteome</keyword>
<evidence type="ECO:0000313" key="3">
    <source>
        <dbReference type="EMBL" id="MEE2566129.1"/>
    </source>
</evidence>
<dbReference type="RefSeq" id="WP_330195670.1">
    <property type="nucleotide sequence ID" value="NZ_JAZDRO010000002.1"/>
</dbReference>